<dbReference type="InterPro" id="IPR008920">
    <property type="entry name" value="TF_FadR/GntR_C"/>
</dbReference>
<gene>
    <name evidence="6" type="ORF">RYX45_24900</name>
</gene>
<keyword evidence="2" id="KW-0238">DNA-binding</keyword>
<evidence type="ECO:0000256" key="2">
    <source>
        <dbReference type="ARBA" id="ARBA00023125"/>
    </source>
</evidence>
<keyword evidence="1" id="KW-0805">Transcription regulation</keyword>
<dbReference type="Proteomes" id="UP001285636">
    <property type="component" value="Unassembled WGS sequence"/>
</dbReference>
<reference evidence="6" key="1">
    <citation type="submission" date="2023-10" db="EMBL/GenBank/DDBJ databases">
        <title>Screening of Alkalihalophilus pseudofirmusBZ-TG-HK211 and Its Alleviation of Salt Stress on Rapeseed Growth.</title>
        <authorList>
            <person name="Zhao B."/>
            <person name="Guo T."/>
        </authorList>
    </citation>
    <scope>NUCLEOTIDE SEQUENCE</scope>
    <source>
        <strain evidence="6">BZ-TG-HK211</strain>
    </source>
</reference>
<dbReference type="Pfam" id="PF07729">
    <property type="entry name" value="FCD"/>
    <property type="match status" value="1"/>
</dbReference>
<feature type="non-terminal residue" evidence="6">
    <location>
        <position position="79"/>
    </location>
</feature>
<name>A0AAJ2U4E0_ALKPS</name>
<organism evidence="6 7">
    <name type="scientific">Alkalihalophilus pseudofirmus</name>
    <name type="common">Bacillus pseudofirmus</name>
    <dbReference type="NCBI Taxonomy" id="79885"/>
    <lineage>
        <taxon>Bacteria</taxon>
        <taxon>Bacillati</taxon>
        <taxon>Bacillota</taxon>
        <taxon>Bacilli</taxon>
        <taxon>Bacillales</taxon>
        <taxon>Bacillaceae</taxon>
        <taxon>Alkalihalophilus</taxon>
    </lineage>
</organism>
<keyword evidence="3" id="KW-0804">Transcription</keyword>
<feature type="domain" description="GntR C-terminal" evidence="5">
    <location>
        <begin position="9"/>
        <end position="78"/>
    </location>
</feature>
<dbReference type="SUPFAM" id="SSF48008">
    <property type="entry name" value="GntR ligand-binding domain-like"/>
    <property type="match status" value="1"/>
</dbReference>
<proteinExistence type="predicted"/>
<feature type="non-terminal residue" evidence="6">
    <location>
        <position position="1"/>
    </location>
</feature>
<dbReference type="GO" id="GO:0003677">
    <property type="term" value="F:DNA binding"/>
    <property type="evidence" value="ECO:0007669"/>
    <property type="project" value="UniProtKB-KW"/>
</dbReference>
<dbReference type="InterPro" id="IPR011711">
    <property type="entry name" value="GntR_C"/>
</dbReference>
<evidence type="ECO:0000313" key="7">
    <source>
        <dbReference type="Proteomes" id="UP001285636"/>
    </source>
</evidence>
<evidence type="ECO:0000259" key="5">
    <source>
        <dbReference type="SMART" id="SM00895"/>
    </source>
</evidence>
<dbReference type="PANTHER" id="PTHR43537:SF5">
    <property type="entry name" value="UXU OPERON TRANSCRIPTIONAL REGULATOR"/>
    <property type="match status" value="1"/>
</dbReference>
<keyword evidence="4" id="KW-0175">Coiled coil</keyword>
<accession>A0AAJ2U4E0</accession>
<dbReference type="Gene3D" id="1.20.120.530">
    <property type="entry name" value="GntR ligand-binding domain-like"/>
    <property type="match status" value="1"/>
</dbReference>
<evidence type="ECO:0000256" key="4">
    <source>
        <dbReference type="SAM" id="Coils"/>
    </source>
</evidence>
<protein>
    <submittedName>
        <fullName evidence="6">FCD domain-containing protein</fullName>
    </submittedName>
</protein>
<dbReference type="SMART" id="SM00895">
    <property type="entry name" value="FCD"/>
    <property type="match status" value="1"/>
</dbReference>
<dbReference type="EMBL" id="JAWJAY010001409">
    <property type="protein sequence ID" value="MDV2888404.1"/>
    <property type="molecule type" value="Genomic_DNA"/>
</dbReference>
<dbReference type="PANTHER" id="PTHR43537">
    <property type="entry name" value="TRANSCRIPTIONAL REGULATOR, GNTR FAMILY"/>
    <property type="match status" value="1"/>
</dbReference>
<comment type="caution">
    <text evidence="6">The sequence shown here is derived from an EMBL/GenBank/DDBJ whole genome shotgun (WGS) entry which is preliminary data.</text>
</comment>
<feature type="coiled-coil region" evidence="4">
    <location>
        <begin position="20"/>
        <end position="47"/>
    </location>
</feature>
<evidence type="ECO:0000313" key="6">
    <source>
        <dbReference type="EMBL" id="MDV2888404.1"/>
    </source>
</evidence>
<evidence type="ECO:0000256" key="3">
    <source>
        <dbReference type="ARBA" id="ARBA00023163"/>
    </source>
</evidence>
<dbReference type="AlphaFoldDB" id="A0AAJ2U4E0"/>
<dbReference type="RefSeq" id="WP_323468326.1">
    <property type="nucleotide sequence ID" value="NZ_JAWJAY010001409.1"/>
</dbReference>
<evidence type="ECO:0000256" key="1">
    <source>
        <dbReference type="ARBA" id="ARBA00023015"/>
    </source>
</evidence>
<sequence length="79" mass="9117">KTYEPEIFHLLETRLALEPVAAFLAAERATEEQIKRLEEAHEEFIELIMQNDPVKITLGDEAFHDLIFEAAQNPLLENL</sequence>